<dbReference type="Proteomes" id="UP000198945">
    <property type="component" value="Unassembled WGS sequence"/>
</dbReference>
<evidence type="ECO:0000313" key="12">
    <source>
        <dbReference type="Proteomes" id="UP000198945"/>
    </source>
</evidence>
<feature type="signal peptide" evidence="9">
    <location>
        <begin position="1"/>
        <end position="27"/>
    </location>
</feature>
<dbReference type="GO" id="GO:1990281">
    <property type="term" value="C:efflux pump complex"/>
    <property type="evidence" value="ECO:0007669"/>
    <property type="project" value="TreeGrafter"/>
</dbReference>
<evidence type="ECO:0000256" key="7">
    <source>
        <dbReference type="ARBA" id="ARBA00023237"/>
    </source>
</evidence>
<dbReference type="InterPro" id="IPR051906">
    <property type="entry name" value="TolC-like"/>
</dbReference>
<keyword evidence="9" id="KW-0732">Signal</keyword>
<keyword evidence="6" id="KW-0472">Membrane</keyword>
<dbReference type="SUPFAM" id="SSF56954">
    <property type="entry name" value="Outer membrane efflux proteins (OEP)"/>
    <property type="match status" value="1"/>
</dbReference>
<evidence type="ECO:0000256" key="8">
    <source>
        <dbReference type="SAM" id="Coils"/>
    </source>
</evidence>
<evidence type="ECO:0000256" key="4">
    <source>
        <dbReference type="ARBA" id="ARBA00022452"/>
    </source>
</evidence>
<feature type="chain" id="PRO_5036019274" evidence="9">
    <location>
        <begin position="28"/>
        <end position="433"/>
    </location>
</feature>
<dbReference type="GO" id="GO:0015288">
    <property type="term" value="F:porin activity"/>
    <property type="evidence" value="ECO:0007669"/>
    <property type="project" value="TreeGrafter"/>
</dbReference>
<dbReference type="EMBL" id="FNEH01000010">
    <property type="protein sequence ID" value="SDI61743.1"/>
    <property type="molecule type" value="Genomic_DNA"/>
</dbReference>
<dbReference type="EMBL" id="SOEF01000025">
    <property type="protein sequence ID" value="TDX41787.1"/>
    <property type="molecule type" value="Genomic_DNA"/>
</dbReference>
<organism evidence="10 12">
    <name type="scientific">Halanaerobium congolense</name>
    <dbReference type="NCBI Taxonomy" id="54121"/>
    <lineage>
        <taxon>Bacteria</taxon>
        <taxon>Bacillati</taxon>
        <taxon>Bacillota</taxon>
        <taxon>Clostridia</taxon>
        <taxon>Halanaerobiales</taxon>
        <taxon>Halanaerobiaceae</taxon>
        <taxon>Halanaerobium</taxon>
    </lineage>
</organism>
<dbReference type="PANTHER" id="PTHR30026:SF20">
    <property type="entry name" value="OUTER MEMBRANE PROTEIN TOLC"/>
    <property type="match status" value="1"/>
</dbReference>
<dbReference type="PANTHER" id="PTHR30026">
    <property type="entry name" value="OUTER MEMBRANE PROTEIN TOLC"/>
    <property type="match status" value="1"/>
</dbReference>
<evidence type="ECO:0000313" key="11">
    <source>
        <dbReference type="EMBL" id="TDX41787.1"/>
    </source>
</evidence>
<protein>
    <submittedName>
        <fullName evidence="10">Outer membrane efflux protein</fullName>
    </submittedName>
</protein>
<evidence type="ECO:0000313" key="13">
    <source>
        <dbReference type="Proteomes" id="UP000295472"/>
    </source>
</evidence>
<dbReference type="GO" id="GO:0015562">
    <property type="term" value="F:efflux transmembrane transporter activity"/>
    <property type="evidence" value="ECO:0007669"/>
    <property type="project" value="InterPro"/>
</dbReference>
<reference evidence="10 12" key="1">
    <citation type="submission" date="2016-10" db="EMBL/GenBank/DDBJ databases">
        <authorList>
            <person name="de Groot N.N."/>
        </authorList>
    </citation>
    <scope>NUCLEOTIDE SEQUENCE [LARGE SCALE GENOMIC DNA]</scope>
    <source>
        <strain evidence="10 12">WG7</strain>
    </source>
</reference>
<name>A0A1G8M1G0_9FIRM</name>
<evidence type="ECO:0000313" key="10">
    <source>
        <dbReference type="EMBL" id="SDI61743.1"/>
    </source>
</evidence>
<evidence type="ECO:0000256" key="2">
    <source>
        <dbReference type="ARBA" id="ARBA00007613"/>
    </source>
</evidence>
<dbReference type="RefSeq" id="WP_089716825.1">
    <property type="nucleotide sequence ID" value="NZ_FNEH01000010.1"/>
</dbReference>
<dbReference type="GO" id="GO:0009279">
    <property type="term" value="C:cell outer membrane"/>
    <property type="evidence" value="ECO:0007669"/>
    <property type="project" value="UniProtKB-SubCell"/>
</dbReference>
<proteinExistence type="inferred from homology"/>
<keyword evidence="8" id="KW-0175">Coiled coil</keyword>
<feature type="coiled-coil region" evidence="8">
    <location>
        <begin position="309"/>
        <end position="377"/>
    </location>
</feature>
<comment type="similarity">
    <text evidence="2">Belongs to the outer membrane factor (OMF) (TC 1.B.17) family.</text>
</comment>
<sequence>MTEKNFKTMVLSLLILTFFLTISPNAAAEKAAFFEALSREIDNNSNSYTNSFSEQSVYDGSRANLNFKREFLSGAEISQRAILDDQGRENYNFSFSYPLLPGTNSELENQYFELKKEIILAEAEYLKLKDQIIIELSSDYLNLLNQKKEVENLSRTKNDAALALKRAGRKSEINEITKSEMLAAEISFLEAENSYLNSKNEFEKQKDSLEVDLNLTQEESLLLEDRKKLESELKAFVFDYNSYQFEELYEFFIQENSELLAKNINIEILKNELNTKARSDFELNLSGNYDYDEDESILGVSLSYDLFDSGSKKNNIEKIEARLKLTEKEISNQEKELKIELQSMLNQLSNFNRQLQKSELELKKAELDLKEAEEKQKKGIITDKDYLLQEIDFYQKLTQLQDSRDRVLIEKLKLSQALNKGIFKLDKGRRDYE</sequence>
<evidence type="ECO:0000256" key="3">
    <source>
        <dbReference type="ARBA" id="ARBA00022448"/>
    </source>
</evidence>
<comment type="subcellular location">
    <subcellularLocation>
        <location evidence="1">Cell outer membrane</location>
    </subcellularLocation>
</comment>
<keyword evidence="5" id="KW-0812">Transmembrane</keyword>
<dbReference type="Proteomes" id="UP000295472">
    <property type="component" value="Unassembled WGS sequence"/>
</dbReference>
<dbReference type="GeneID" id="57013312"/>
<evidence type="ECO:0000256" key="1">
    <source>
        <dbReference type="ARBA" id="ARBA00004442"/>
    </source>
</evidence>
<feature type="coiled-coil region" evidence="8">
    <location>
        <begin position="104"/>
        <end position="131"/>
    </location>
</feature>
<evidence type="ECO:0000256" key="5">
    <source>
        <dbReference type="ARBA" id="ARBA00022692"/>
    </source>
</evidence>
<evidence type="ECO:0000256" key="9">
    <source>
        <dbReference type="SAM" id="SignalP"/>
    </source>
</evidence>
<gene>
    <name evidence="11" type="ORF">C7954_12510</name>
    <name evidence="10" type="ORF">SAMN04515654_1107</name>
</gene>
<dbReference type="AlphaFoldDB" id="A0A1G8M1G0"/>
<accession>A0A1G8M1G0</accession>
<keyword evidence="7" id="KW-0998">Cell outer membrane</keyword>
<dbReference type="InterPro" id="IPR003423">
    <property type="entry name" value="OMP_efflux"/>
</dbReference>
<reference evidence="11 13" key="2">
    <citation type="submission" date="2019-03" db="EMBL/GenBank/DDBJ databases">
        <title>Subsurface microbial communities from deep shales in Ohio and West Virginia, USA.</title>
        <authorList>
            <person name="Wrighton K."/>
        </authorList>
    </citation>
    <scope>NUCLEOTIDE SEQUENCE [LARGE SCALE GENOMIC DNA]</scope>
    <source>
        <strain evidence="11 13">DSMZ 11287</strain>
    </source>
</reference>
<dbReference type="Gene3D" id="1.20.1600.10">
    <property type="entry name" value="Outer membrane efflux proteins (OEP)"/>
    <property type="match status" value="1"/>
</dbReference>
<dbReference type="Pfam" id="PF02321">
    <property type="entry name" value="OEP"/>
    <property type="match status" value="1"/>
</dbReference>
<keyword evidence="3" id="KW-0813">Transport</keyword>
<keyword evidence="4" id="KW-1134">Transmembrane beta strand</keyword>
<evidence type="ECO:0000256" key="6">
    <source>
        <dbReference type="ARBA" id="ARBA00023136"/>
    </source>
</evidence>